<dbReference type="GO" id="GO:0007411">
    <property type="term" value="P:axon guidance"/>
    <property type="evidence" value="ECO:0007669"/>
    <property type="project" value="TreeGrafter"/>
</dbReference>
<protein>
    <submittedName>
        <fullName evidence="3">Triple functional domain protein,Kalirin</fullName>
    </submittedName>
</protein>
<dbReference type="Pfam" id="PF23323">
    <property type="entry name" value="Spectrin_6"/>
    <property type="match status" value="1"/>
</dbReference>
<dbReference type="GO" id="GO:0005085">
    <property type="term" value="F:guanyl-nucleotide exchange factor activity"/>
    <property type="evidence" value="ECO:0007669"/>
    <property type="project" value="UniProtKB-KW"/>
</dbReference>
<dbReference type="GO" id="GO:0019898">
    <property type="term" value="C:extrinsic component of membrane"/>
    <property type="evidence" value="ECO:0007669"/>
    <property type="project" value="TreeGrafter"/>
</dbReference>
<reference evidence="3" key="1">
    <citation type="submission" date="2021-03" db="EMBL/GenBank/DDBJ databases">
        <authorList>
            <person name="Bekaert M."/>
        </authorList>
    </citation>
    <scope>NUCLEOTIDE SEQUENCE</scope>
</reference>
<dbReference type="InterPro" id="IPR018159">
    <property type="entry name" value="Spectrin/alpha-actinin"/>
</dbReference>
<evidence type="ECO:0000259" key="2">
    <source>
        <dbReference type="Pfam" id="PF23323"/>
    </source>
</evidence>
<dbReference type="PANTHER" id="PTHR22826:SF106">
    <property type="entry name" value="TRIO, ISOFORM A"/>
    <property type="match status" value="1"/>
</dbReference>
<dbReference type="InterPro" id="IPR058918">
    <property type="entry name" value="KALRN/TRIO-like_spectrin"/>
</dbReference>
<name>A0A8S3R1Z7_MYTED</name>
<proteinExistence type="predicted"/>
<dbReference type="InterPro" id="IPR002017">
    <property type="entry name" value="Spectrin_repeat"/>
</dbReference>
<accession>A0A8S3R1Z7</accession>
<dbReference type="GO" id="GO:0005737">
    <property type="term" value="C:cytoplasm"/>
    <property type="evidence" value="ECO:0007669"/>
    <property type="project" value="TreeGrafter"/>
</dbReference>
<gene>
    <name evidence="3" type="ORF">MEDL_15686</name>
</gene>
<dbReference type="AlphaFoldDB" id="A0A8S3R1Z7"/>
<evidence type="ECO:0000256" key="1">
    <source>
        <dbReference type="ARBA" id="ARBA00022658"/>
    </source>
</evidence>
<dbReference type="EMBL" id="CAJPWZ010000828">
    <property type="protein sequence ID" value="CAG2201064.1"/>
    <property type="molecule type" value="Genomic_DNA"/>
</dbReference>
<keyword evidence="4" id="KW-1185">Reference proteome</keyword>
<dbReference type="OrthoDB" id="10256089at2759"/>
<sequence>MKLDLCLQLRLFERDSLEVNKMKLDLCLQLRLFERDSLEVNKMKLDLCLQLRLFERDSLEVNKMKLDWCLQLRLFERDSLEVNKMKLDLCLQLRLFERDSLEVNKMKLDLCLQLRLFERDSLEVNKMKLDFCLQLRLFERDSLEVSSQLELWAEELQHQELGNEGSKAEQLLQAHNESVLLMQNCTFEVLQRGQDLIQVFENSGIQLMADSQCEAQSRIQALLEYLHEREMDLEAIAESKRERLEQLVQLRNFEVEARQVIYWIDHGKSMLISCFTCPNSLMEAESLKKEHEQFMHAIEKTNISMAQVTQRAENMIQAHHFNSDLIRAIAENVTFAWQQLMYHTEERHKLVMASMNWYKTAEQVWSVLESLDADYKRDEDWCSTERANTGDKANYLLQLINKHNEQKEAFFEGEEEENKILIWGKEQIFREKNIR</sequence>
<dbReference type="FunFam" id="1.20.58.60:FF:000023">
    <property type="entry name" value="Kalirin RhoGEF kinase b"/>
    <property type="match status" value="1"/>
</dbReference>
<dbReference type="SMART" id="SM00150">
    <property type="entry name" value="SPEC"/>
    <property type="match status" value="1"/>
</dbReference>
<evidence type="ECO:0000313" key="4">
    <source>
        <dbReference type="Proteomes" id="UP000683360"/>
    </source>
</evidence>
<dbReference type="Pfam" id="PF00435">
    <property type="entry name" value="Spectrin"/>
    <property type="match status" value="1"/>
</dbReference>
<dbReference type="Gene3D" id="1.20.58.60">
    <property type="match status" value="1"/>
</dbReference>
<comment type="caution">
    <text evidence="3">The sequence shown here is derived from an EMBL/GenBank/DDBJ whole genome shotgun (WGS) entry which is preliminary data.</text>
</comment>
<keyword evidence="1" id="KW-0344">Guanine-nucleotide releasing factor</keyword>
<dbReference type="PANTHER" id="PTHR22826">
    <property type="entry name" value="RHO GUANINE EXCHANGE FACTOR-RELATED"/>
    <property type="match status" value="1"/>
</dbReference>
<dbReference type="SUPFAM" id="SSF46966">
    <property type="entry name" value="Spectrin repeat"/>
    <property type="match status" value="1"/>
</dbReference>
<feature type="domain" description="Kalirin/TRIO-like spectrin repeats" evidence="2">
    <location>
        <begin position="134"/>
        <end position="237"/>
    </location>
</feature>
<organism evidence="3 4">
    <name type="scientific">Mytilus edulis</name>
    <name type="common">Blue mussel</name>
    <dbReference type="NCBI Taxonomy" id="6550"/>
    <lineage>
        <taxon>Eukaryota</taxon>
        <taxon>Metazoa</taxon>
        <taxon>Spiralia</taxon>
        <taxon>Lophotrochozoa</taxon>
        <taxon>Mollusca</taxon>
        <taxon>Bivalvia</taxon>
        <taxon>Autobranchia</taxon>
        <taxon>Pteriomorphia</taxon>
        <taxon>Mytilida</taxon>
        <taxon>Mytiloidea</taxon>
        <taxon>Mytilidae</taxon>
        <taxon>Mytilinae</taxon>
        <taxon>Mytilus</taxon>
    </lineage>
</organism>
<dbReference type="Proteomes" id="UP000683360">
    <property type="component" value="Unassembled WGS sequence"/>
</dbReference>
<dbReference type="InterPro" id="IPR051336">
    <property type="entry name" value="RhoGEF_Guanine_NuclExch_SF"/>
</dbReference>
<evidence type="ECO:0000313" key="3">
    <source>
        <dbReference type="EMBL" id="CAG2201064.1"/>
    </source>
</evidence>